<keyword evidence="11 14" id="KW-0234">DNA repair</keyword>
<dbReference type="GO" id="GO:0000112">
    <property type="term" value="C:nucleotide-excision repair factor 3 complex"/>
    <property type="evidence" value="ECO:0007669"/>
    <property type="project" value="EnsemblFungi"/>
</dbReference>
<dbReference type="Proteomes" id="UP000005666">
    <property type="component" value="Chromosome 1"/>
</dbReference>
<evidence type="ECO:0000256" key="11">
    <source>
        <dbReference type="ARBA" id="ARBA00023204"/>
    </source>
</evidence>
<dbReference type="GO" id="GO:0006289">
    <property type="term" value="P:nucleotide-excision repair"/>
    <property type="evidence" value="ECO:0007669"/>
    <property type="project" value="UniProtKB-UniRule"/>
</dbReference>
<evidence type="ECO:0000256" key="6">
    <source>
        <dbReference type="ARBA" id="ARBA00022763"/>
    </source>
</evidence>
<keyword evidence="16" id="KW-1185">Reference proteome</keyword>
<dbReference type="RefSeq" id="XP_003683877.1">
    <property type="nucleotide sequence ID" value="XM_003683829.1"/>
</dbReference>
<protein>
    <recommendedName>
        <fullName evidence="4 14">General transcription and DNA repair factor IIH subunit TFB4</fullName>
        <shortName evidence="14">TFIIH subunit TFB4</shortName>
    </recommendedName>
    <alternativeName>
        <fullName evidence="13 14">RNA polymerase II transcription factor B subunit 4</fullName>
    </alternativeName>
</protein>
<evidence type="ECO:0000256" key="4">
    <source>
        <dbReference type="ARBA" id="ARBA00021280"/>
    </source>
</evidence>
<evidence type="ECO:0000256" key="1">
    <source>
        <dbReference type="ARBA" id="ARBA00002817"/>
    </source>
</evidence>
<evidence type="ECO:0000256" key="3">
    <source>
        <dbReference type="ARBA" id="ARBA00005273"/>
    </source>
</evidence>
<dbReference type="Pfam" id="PF03850">
    <property type="entry name" value="Tfb4"/>
    <property type="match status" value="1"/>
</dbReference>
<dbReference type="HOGENOM" id="CLU_040211_0_0_1"/>
<accession>G8BNG5</accession>
<dbReference type="STRING" id="1071381.G8BNG5"/>
<evidence type="ECO:0000256" key="14">
    <source>
        <dbReference type="RuleBase" id="RU368090"/>
    </source>
</evidence>
<proteinExistence type="inferred from homology"/>
<dbReference type="AlphaFoldDB" id="G8BNG5"/>
<evidence type="ECO:0000256" key="7">
    <source>
        <dbReference type="ARBA" id="ARBA00022771"/>
    </source>
</evidence>
<dbReference type="GO" id="GO:0008270">
    <property type="term" value="F:zinc ion binding"/>
    <property type="evidence" value="ECO:0007669"/>
    <property type="project" value="UniProtKB-KW"/>
</dbReference>
<dbReference type="FunFam" id="3.40.50.410:FF:000093">
    <property type="entry name" value="Transcription initiation factor TFIIH subunit"/>
    <property type="match status" value="1"/>
</dbReference>
<comment type="similarity">
    <text evidence="3 14">Belongs to the TFB4 family.</text>
</comment>
<reference evidence="15 16" key="1">
    <citation type="journal article" date="2011" name="Proc. Natl. Acad. Sci. U.S.A.">
        <title>Evolutionary erosion of yeast sex chromosomes by mating-type switching accidents.</title>
        <authorList>
            <person name="Gordon J.L."/>
            <person name="Armisen D."/>
            <person name="Proux-Wera E."/>
            <person name="Oheigeartaigh S.S."/>
            <person name="Byrne K.P."/>
            <person name="Wolfe K.H."/>
        </authorList>
    </citation>
    <scope>NUCLEOTIDE SEQUENCE [LARGE SCALE GENOMIC DNA]</scope>
    <source>
        <strain evidence="16">ATCC 24235 / CBS 4417 / NBRC 1672 / NRRL Y-8282 / UCD 70-5</strain>
    </source>
</reference>
<dbReference type="GO" id="GO:0006355">
    <property type="term" value="P:regulation of DNA-templated transcription"/>
    <property type="evidence" value="ECO:0007669"/>
    <property type="project" value="InterPro"/>
</dbReference>
<comment type="subunit">
    <text evidence="14">Component of the 7-subunit TFIIH core complex composed of XPB/SSL2, XPD/RAD3, SSL1, TFB1, TFB2, TFB4 and TFB5, which is active in NER. The core complex associates with the 3-subunit CTD-kinase module TFIIK composed of CCL1, KIN28 and TFB3 to form the 10-subunit holoenzyme (holo-TFIIH) active in transcription.</text>
</comment>
<dbReference type="eggNOG" id="KOG2487">
    <property type="taxonomic scope" value="Eukaryota"/>
</dbReference>
<name>G8BNG5_TETPH</name>
<dbReference type="OrthoDB" id="17307at2759"/>
<keyword evidence="6 14" id="KW-0227">DNA damage</keyword>
<dbReference type="GO" id="GO:0000439">
    <property type="term" value="C:transcription factor TFIIH core complex"/>
    <property type="evidence" value="ECO:0007669"/>
    <property type="project" value="UniProtKB-UniRule"/>
</dbReference>
<evidence type="ECO:0000256" key="8">
    <source>
        <dbReference type="ARBA" id="ARBA00022833"/>
    </source>
</evidence>
<evidence type="ECO:0000256" key="2">
    <source>
        <dbReference type="ARBA" id="ARBA00004123"/>
    </source>
</evidence>
<dbReference type="GeneID" id="11532555"/>
<dbReference type="Gene3D" id="3.40.50.410">
    <property type="entry name" value="von Willebrand factor, type A domain"/>
    <property type="match status" value="1"/>
</dbReference>
<evidence type="ECO:0000256" key="13">
    <source>
        <dbReference type="ARBA" id="ARBA00033341"/>
    </source>
</evidence>
<keyword evidence="10 14" id="KW-0804">Transcription</keyword>
<dbReference type="EMBL" id="HE612856">
    <property type="protein sequence ID" value="CCE61443.1"/>
    <property type="molecule type" value="Genomic_DNA"/>
</dbReference>
<evidence type="ECO:0000256" key="9">
    <source>
        <dbReference type="ARBA" id="ARBA00023015"/>
    </source>
</evidence>
<keyword evidence="5 14" id="KW-0479">Metal-binding</keyword>
<evidence type="ECO:0000256" key="5">
    <source>
        <dbReference type="ARBA" id="ARBA00022723"/>
    </source>
</evidence>
<keyword evidence="8 14" id="KW-0862">Zinc</keyword>
<evidence type="ECO:0000256" key="10">
    <source>
        <dbReference type="ARBA" id="ARBA00023163"/>
    </source>
</evidence>
<dbReference type="OMA" id="QGCDITS"/>
<sequence length="344" mass="38327">MDAISDPAFQNTQIHSLNSDETPSLLTVIIDTSPRLWAELDGDMKEDGSIIKVLRSMLVFLNAHLATNNANKVAVIAAHSQGIKYLYPINTSHANKNKTNEISTSKKDLAIINPNMYRQFRNVDESLVEEIYKIFQKEKAEYLEKPKQKSTLAGAMSAGLTYINRIVKNEENYTLKSRLVVITCGGNAYTDNKVEEVIQYIPIMNCIFSATKMKCPIDVVKIGGSSESTFLQQATDATSGIYLYVKDYHGLIQYLLTAMFIEPSLRSTIVKPNSKSIDFRTSCYITGKVVAVGFICSICLCVMSILPPNNKCPACDSVFDEKVIVKLKRKPIIPGMVKKVTKNK</sequence>
<dbReference type="PANTHER" id="PTHR12831">
    <property type="entry name" value="TRANSCRIPTION INITIATION FACTOR IIH TFIIH , POLYPEPTIDE 3-RELATED"/>
    <property type="match status" value="1"/>
</dbReference>
<dbReference type="KEGG" id="tpf:TPHA_0A03670"/>
<dbReference type="GO" id="GO:0006367">
    <property type="term" value="P:transcription initiation at RNA polymerase II promoter"/>
    <property type="evidence" value="ECO:0007669"/>
    <property type="project" value="EnsemblFungi"/>
</dbReference>
<evidence type="ECO:0000313" key="15">
    <source>
        <dbReference type="EMBL" id="CCE61443.1"/>
    </source>
</evidence>
<keyword evidence="7 14" id="KW-0863">Zinc-finger</keyword>
<dbReference type="InterPro" id="IPR004600">
    <property type="entry name" value="TFIIH_Tfb4/GTF2H3"/>
</dbReference>
<evidence type="ECO:0000256" key="12">
    <source>
        <dbReference type="ARBA" id="ARBA00023242"/>
    </source>
</evidence>
<evidence type="ECO:0000313" key="16">
    <source>
        <dbReference type="Proteomes" id="UP000005666"/>
    </source>
</evidence>
<comment type="function">
    <text evidence="1 14">Component of the general transcription and DNA repair factor IIH (TFIIH) core complex, which is involved in general and transcription-coupled nucleotide excision repair (NER) of damaged DNA and, when complexed to TFIIK, in RNA transcription by RNA polymerase II. In NER, TFIIH acts by opening DNA around the lesion to allow the excision of the damaged oligonucleotide and its replacement by a new DNA fragment. In transcription, TFIIH has an essential role in transcription initiation. When the pre-initiation complex (PIC) has been established, TFIIH is required for promoter opening and promoter escape. Phosphorylation of the C-terminal tail (CTD) of the largest subunit of RNA polymerase II by the kinase module TFIIK controls the initiation of transcription.</text>
</comment>
<organism evidence="15 16">
    <name type="scientific">Tetrapisispora phaffii (strain ATCC 24235 / CBS 4417 / NBRC 1672 / NRRL Y-8282 / UCD 70-5)</name>
    <name type="common">Yeast</name>
    <name type="synonym">Fabospora phaffii</name>
    <dbReference type="NCBI Taxonomy" id="1071381"/>
    <lineage>
        <taxon>Eukaryota</taxon>
        <taxon>Fungi</taxon>
        <taxon>Dikarya</taxon>
        <taxon>Ascomycota</taxon>
        <taxon>Saccharomycotina</taxon>
        <taxon>Saccharomycetes</taxon>
        <taxon>Saccharomycetales</taxon>
        <taxon>Saccharomycetaceae</taxon>
        <taxon>Tetrapisispora</taxon>
    </lineage>
</organism>
<keyword evidence="9 14" id="KW-0805">Transcription regulation</keyword>
<comment type="subcellular location">
    <subcellularLocation>
        <location evidence="2 14">Nucleus</location>
    </subcellularLocation>
</comment>
<keyword evidence="12 14" id="KW-0539">Nucleus</keyword>
<dbReference type="InterPro" id="IPR036465">
    <property type="entry name" value="vWFA_dom_sf"/>
</dbReference>
<gene>
    <name evidence="15" type="primary">TPHA0A03670</name>
    <name evidence="15" type="ordered locus">TPHA_0A03670</name>
</gene>
<dbReference type="PANTHER" id="PTHR12831:SF0">
    <property type="entry name" value="GENERAL TRANSCRIPTION FACTOR IIH SUBUNIT 3"/>
    <property type="match status" value="1"/>
</dbReference>
<dbReference type="GO" id="GO:0005675">
    <property type="term" value="C:transcription factor TFIIH holo complex"/>
    <property type="evidence" value="ECO:0007669"/>
    <property type="project" value="UniProtKB-UniRule"/>
</dbReference>
<dbReference type="SUPFAM" id="SSF53300">
    <property type="entry name" value="vWA-like"/>
    <property type="match status" value="1"/>
</dbReference>